<feature type="signal peptide" evidence="1">
    <location>
        <begin position="1"/>
        <end position="23"/>
    </location>
</feature>
<name>A0A3P1SKT1_9GAMM</name>
<reference evidence="2 3" key="1">
    <citation type="submission" date="2018-11" db="EMBL/GenBank/DDBJ databases">
        <title>The draft genome sequence of Amphritea balenae JAMM 1525T.</title>
        <authorList>
            <person name="Fang Z."/>
            <person name="Zhang Y."/>
            <person name="Han X."/>
        </authorList>
    </citation>
    <scope>NUCLEOTIDE SEQUENCE [LARGE SCALE GENOMIC DNA]</scope>
    <source>
        <strain evidence="2 3">JAMM 1525</strain>
    </source>
</reference>
<accession>A0A3P1SKT1</accession>
<keyword evidence="1" id="KW-0732">Signal</keyword>
<dbReference type="AlphaFoldDB" id="A0A3P1SKT1"/>
<protein>
    <submittedName>
        <fullName evidence="2">Uncharacterized protein</fullName>
    </submittedName>
</protein>
<organism evidence="2 3">
    <name type="scientific">Amphritea balenae</name>
    <dbReference type="NCBI Taxonomy" id="452629"/>
    <lineage>
        <taxon>Bacteria</taxon>
        <taxon>Pseudomonadati</taxon>
        <taxon>Pseudomonadota</taxon>
        <taxon>Gammaproteobacteria</taxon>
        <taxon>Oceanospirillales</taxon>
        <taxon>Oceanospirillaceae</taxon>
        <taxon>Amphritea</taxon>
    </lineage>
</organism>
<dbReference type="Proteomes" id="UP000267535">
    <property type="component" value="Unassembled WGS sequence"/>
</dbReference>
<dbReference type="RefSeq" id="WP_124927368.1">
    <property type="nucleotide sequence ID" value="NZ_BMOH01000004.1"/>
</dbReference>
<evidence type="ECO:0000313" key="3">
    <source>
        <dbReference type="Proteomes" id="UP000267535"/>
    </source>
</evidence>
<evidence type="ECO:0000313" key="2">
    <source>
        <dbReference type="EMBL" id="RRC97529.1"/>
    </source>
</evidence>
<evidence type="ECO:0000256" key="1">
    <source>
        <dbReference type="SAM" id="SignalP"/>
    </source>
</evidence>
<feature type="chain" id="PRO_5017945616" evidence="1">
    <location>
        <begin position="24"/>
        <end position="165"/>
    </location>
</feature>
<gene>
    <name evidence="2" type="ORF">EHS89_16980</name>
</gene>
<sequence length="165" mass="19279">MNYSLRSTLLISLLIGWHSSLTAAQWYNEQFVSYFIAEVKIDDQGPINRLAVTCDQNNRDSLYLRLALNRPPHNRRESYTIESRIDIGQQKFMVDFVYDNQQHPYLRSASQLNSQLIAALKRGYRLTLQWQESNATTTLKTNLNRSYRAIRAIERKCSTEQTTNN</sequence>
<dbReference type="EMBL" id="RQXV01000011">
    <property type="protein sequence ID" value="RRC97529.1"/>
    <property type="molecule type" value="Genomic_DNA"/>
</dbReference>
<comment type="caution">
    <text evidence="2">The sequence shown here is derived from an EMBL/GenBank/DDBJ whole genome shotgun (WGS) entry which is preliminary data.</text>
</comment>
<keyword evidence="3" id="KW-1185">Reference proteome</keyword>
<proteinExistence type="predicted"/>